<accession>A0A210QL90</accession>
<dbReference type="Gene3D" id="3.80.10.10">
    <property type="entry name" value="Ribonuclease Inhibitor"/>
    <property type="match status" value="4"/>
</dbReference>
<sequence>MVKTLHDVCLTCIQKRLDKIPDVGRRLPNVHKEILLERLVNHDILTEHYFKAVQKSLFMNNLRRVTLYKSDQLTDAMLKTLGERCPSMHQLTIHMCSKITDNGIKSVTKTQKELMILELRKLANFTGKGLELLKSPTLKLLDLRGCNAVTNEAVETVTRNNPTISSLIIYDCGQLSPQVFASIAQALRHNLEEIEGCPRPMTDENITALARFCPNLTNLNLLGSSKLTGNALLELSQGCTRLESLDLSYCYGLQESPDNQFLWTLPTSLTHLSLCGVLLADEDLVVETLQRLRHLKSVRLCGIPAINDITFPKILQHIGGSLEVIDISGSRVLTDVGLAAVAKYCTCLLELDLSISKLLTGHTLLPLLRDPERAPLLRKIFLSVQKIQAEVLMAMAERCCNLEKFDAAGVEKVSDHLLMTMAANCPRLKHVGIKGCKQVTDTGVCAIARCCPLKSLVLSGIQSITDKTVFTVSNHCHNLEEIYLNGCSNVSTTTINYLIDNCLPRVYVQHKTPNLVSEHIMGKNIDTGEFCRMDLLMDSGSAR</sequence>
<dbReference type="EMBL" id="NEDP02003088">
    <property type="protein sequence ID" value="OWF49485.1"/>
    <property type="molecule type" value="Genomic_DNA"/>
</dbReference>
<feature type="domain" description="F-box/LRR-repeat protein 15-like leucin rich repeat" evidence="1">
    <location>
        <begin position="60"/>
        <end position="176"/>
    </location>
</feature>
<reference evidence="2 3" key="1">
    <citation type="journal article" date="2017" name="Nat. Ecol. Evol.">
        <title>Scallop genome provides insights into evolution of bilaterian karyotype and development.</title>
        <authorList>
            <person name="Wang S."/>
            <person name="Zhang J."/>
            <person name="Jiao W."/>
            <person name="Li J."/>
            <person name="Xun X."/>
            <person name="Sun Y."/>
            <person name="Guo X."/>
            <person name="Huan P."/>
            <person name="Dong B."/>
            <person name="Zhang L."/>
            <person name="Hu X."/>
            <person name="Sun X."/>
            <person name="Wang J."/>
            <person name="Zhao C."/>
            <person name="Wang Y."/>
            <person name="Wang D."/>
            <person name="Huang X."/>
            <person name="Wang R."/>
            <person name="Lv J."/>
            <person name="Li Y."/>
            <person name="Zhang Z."/>
            <person name="Liu B."/>
            <person name="Lu W."/>
            <person name="Hui Y."/>
            <person name="Liang J."/>
            <person name="Zhou Z."/>
            <person name="Hou R."/>
            <person name="Li X."/>
            <person name="Liu Y."/>
            <person name="Li H."/>
            <person name="Ning X."/>
            <person name="Lin Y."/>
            <person name="Zhao L."/>
            <person name="Xing Q."/>
            <person name="Dou J."/>
            <person name="Li Y."/>
            <person name="Mao J."/>
            <person name="Guo H."/>
            <person name="Dou H."/>
            <person name="Li T."/>
            <person name="Mu C."/>
            <person name="Jiang W."/>
            <person name="Fu Q."/>
            <person name="Fu X."/>
            <person name="Miao Y."/>
            <person name="Liu J."/>
            <person name="Yu Q."/>
            <person name="Li R."/>
            <person name="Liao H."/>
            <person name="Li X."/>
            <person name="Kong Y."/>
            <person name="Jiang Z."/>
            <person name="Chourrout D."/>
            <person name="Li R."/>
            <person name="Bao Z."/>
        </authorList>
    </citation>
    <scope>NUCLEOTIDE SEQUENCE [LARGE SCALE GENOMIC DNA]</scope>
    <source>
        <strain evidence="2 3">PY_sf001</strain>
    </source>
</reference>
<keyword evidence="3" id="KW-1185">Reference proteome</keyword>
<dbReference type="InterPro" id="IPR006553">
    <property type="entry name" value="Leu-rich_rpt_Cys-con_subtyp"/>
</dbReference>
<dbReference type="GO" id="GO:0031146">
    <property type="term" value="P:SCF-dependent proteasomal ubiquitin-dependent protein catabolic process"/>
    <property type="evidence" value="ECO:0007669"/>
    <property type="project" value="TreeGrafter"/>
</dbReference>
<feature type="domain" description="F-box/LRR-repeat protein 15-like leucin rich repeat" evidence="1">
    <location>
        <begin position="293"/>
        <end position="498"/>
    </location>
</feature>
<dbReference type="AlphaFoldDB" id="A0A210QL90"/>
<gene>
    <name evidence="2" type="ORF">KP79_PYT17532</name>
</gene>
<protein>
    <submittedName>
        <fullName evidence="2">EIN3-binding F-box protein 1</fullName>
    </submittedName>
</protein>
<dbReference type="PANTHER" id="PTHR13318">
    <property type="entry name" value="PARTNER OF PAIRED, ISOFORM B-RELATED"/>
    <property type="match status" value="1"/>
</dbReference>
<dbReference type="GO" id="GO:0019005">
    <property type="term" value="C:SCF ubiquitin ligase complex"/>
    <property type="evidence" value="ECO:0007669"/>
    <property type="project" value="TreeGrafter"/>
</dbReference>
<dbReference type="InterPro" id="IPR032675">
    <property type="entry name" value="LRR_dom_sf"/>
</dbReference>
<dbReference type="STRING" id="6573.A0A210QL90"/>
<dbReference type="Proteomes" id="UP000242188">
    <property type="component" value="Unassembled WGS sequence"/>
</dbReference>
<dbReference type="SUPFAM" id="SSF52047">
    <property type="entry name" value="RNI-like"/>
    <property type="match status" value="2"/>
</dbReference>
<proteinExistence type="predicted"/>
<comment type="caution">
    <text evidence="2">The sequence shown here is derived from an EMBL/GenBank/DDBJ whole genome shotgun (WGS) entry which is preliminary data.</text>
</comment>
<dbReference type="SMART" id="SM00367">
    <property type="entry name" value="LRR_CC"/>
    <property type="match status" value="11"/>
</dbReference>
<dbReference type="InterPro" id="IPR057207">
    <property type="entry name" value="FBXL15_LRR"/>
</dbReference>
<organism evidence="2 3">
    <name type="scientific">Mizuhopecten yessoensis</name>
    <name type="common">Japanese scallop</name>
    <name type="synonym">Patinopecten yessoensis</name>
    <dbReference type="NCBI Taxonomy" id="6573"/>
    <lineage>
        <taxon>Eukaryota</taxon>
        <taxon>Metazoa</taxon>
        <taxon>Spiralia</taxon>
        <taxon>Lophotrochozoa</taxon>
        <taxon>Mollusca</taxon>
        <taxon>Bivalvia</taxon>
        <taxon>Autobranchia</taxon>
        <taxon>Pteriomorphia</taxon>
        <taxon>Pectinida</taxon>
        <taxon>Pectinoidea</taxon>
        <taxon>Pectinidae</taxon>
        <taxon>Mizuhopecten</taxon>
    </lineage>
</organism>
<dbReference type="Pfam" id="PF25372">
    <property type="entry name" value="DUF7885"/>
    <property type="match status" value="2"/>
</dbReference>
<dbReference type="OrthoDB" id="27842at2759"/>
<name>A0A210QL90_MIZYE</name>
<evidence type="ECO:0000259" key="1">
    <source>
        <dbReference type="Pfam" id="PF25372"/>
    </source>
</evidence>
<evidence type="ECO:0000313" key="2">
    <source>
        <dbReference type="EMBL" id="OWF49485.1"/>
    </source>
</evidence>
<evidence type="ECO:0000313" key="3">
    <source>
        <dbReference type="Proteomes" id="UP000242188"/>
    </source>
</evidence>